<evidence type="ECO:0000313" key="2">
    <source>
        <dbReference type="EMBL" id="KES07615.1"/>
    </source>
</evidence>
<proteinExistence type="predicted"/>
<reference evidence="2 3" key="1">
    <citation type="submission" date="2014-02" db="EMBL/GenBank/DDBJ databases">
        <title>The genome announcement of Streptomyces toyocaensis NRRL15009.</title>
        <authorList>
            <person name="Hong H.-J."/>
            <person name="Kwun M.J."/>
        </authorList>
    </citation>
    <scope>NUCLEOTIDE SEQUENCE [LARGE SCALE GENOMIC DNA]</scope>
    <source>
        <strain evidence="2 3">NRRL 15009</strain>
    </source>
</reference>
<evidence type="ECO:0000256" key="1">
    <source>
        <dbReference type="SAM" id="MobiDB-lite"/>
    </source>
</evidence>
<protein>
    <submittedName>
        <fullName evidence="2">Uncharacterized protein</fullName>
    </submittedName>
</protein>
<accession>A0A081XVP2</accession>
<name>A0A081XVP2_STRTO</name>
<dbReference type="STRING" id="55952.BU52_09115"/>
<dbReference type="Proteomes" id="UP000028341">
    <property type="component" value="Unassembled WGS sequence"/>
</dbReference>
<dbReference type="AlphaFoldDB" id="A0A081XVP2"/>
<keyword evidence="3" id="KW-1185">Reference proteome</keyword>
<comment type="caution">
    <text evidence="2">The sequence shown here is derived from an EMBL/GenBank/DDBJ whole genome shotgun (WGS) entry which is preliminary data.</text>
</comment>
<organism evidence="2 3">
    <name type="scientific">Streptomyces toyocaensis</name>
    <dbReference type="NCBI Taxonomy" id="55952"/>
    <lineage>
        <taxon>Bacteria</taxon>
        <taxon>Bacillati</taxon>
        <taxon>Actinomycetota</taxon>
        <taxon>Actinomycetes</taxon>
        <taxon>Kitasatosporales</taxon>
        <taxon>Streptomycetaceae</taxon>
        <taxon>Streptomyces</taxon>
    </lineage>
</organism>
<dbReference type="EMBL" id="JFCB01000005">
    <property type="protein sequence ID" value="KES07615.1"/>
    <property type="molecule type" value="Genomic_DNA"/>
</dbReference>
<gene>
    <name evidence="2" type="ORF">BU52_09115</name>
</gene>
<evidence type="ECO:0000313" key="3">
    <source>
        <dbReference type="Proteomes" id="UP000028341"/>
    </source>
</evidence>
<feature type="region of interest" description="Disordered" evidence="1">
    <location>
        <begin position="1"/>
        <end position="30"/>
    </location>
</feature>
<sequence>MRAGASGRSIGARRLQHAVPSESGRRTESGTRLSPVGLVLLFLIGVWVRTRRDGLAVGAATLLTVLMIQA</sequence>